<dbReference type="EMBL" id="BOPL01000007">
    <property type="protein sequence ID" value="GIK04516.1"/>
    <property type="molecule type" value="Genomic_DNA"/>
</dbReference>
<dbReference type="GeneID" id="66936581"/>
<accession>A0A9P3C3D9</accession>
<proteinExistence type="predicted"/>
<protein>
    <submittedName>
        <fullName evidence="1">Uncharacterized protein</fullName>
    </submittedName>
</protein>
<sequence length="153" mass="18050">MTAPDMSLTSYKTLMTSRDEYTMATRAQSEDKVQGGYVDISSYQWVVRPNQPRRVRTPFLVTQCKRTARENDEATWTEGREQLERYMPHMVTQHPWRHQQYGIIAVGRYAEFYKWDAAKSEPVLYAGRFDILAQSAIIHEEIMKIREERRAGR</sequence>
<dbReference type="Proteomes" id="UP000710440">
    <property type="component" value="Unassembled WGS sequence"/>
</dbReference>
<evidence type="ECO:0000313" key="2">
    <source>
        <dbReference type="Proteomes" id="UP000710440"/>
    </source>
</evidence>
<gene>
    <name evidence="1" type="ORF">Aspvir_008599</name>
</gene>
<evidence type="ECO:0000313" key="1">
    <source>
        <dbReference type="EMBL" id="GIK04516.1"/>
    </source>
</evidence>
<name>A0A9P3C3D9_ASPVI</name>
<dbReference type="OrthoDB" id="4499616at2759"/>
<organism evidence="1 2">
    <name type="scientific">Aspergillus viridinutans</name>
    <dbReference type="NCBI Taxonomy" id="75553"/>
    <lineage>
        <taxon>Eukaryota</taxon>
        <taxon>Fungi</taxon>
        <taxon>Dikarya</taxon>
        <taxon>Ascomycota</taxon>
        <taxon>Pezizomycotina</taxon>
        <taxon>Eurotiomycetes</taxon>
        <taxon>Eurotiomycetidae</taxon>
        <taxon>Eurotiales</taxon>
        <taxon>Aspergillaceae</taxon>
        <taxon>Aspergillus</taxon>
        <taxon>Aspergillus subgen. Fumigati</taxon>
    </lineage>
</organism>
<keyword evidence="2" id="KW-1185">Reference proteome</keyword>
<dbReference type="RefSeq" id="XP_043127702.1">
    <property type="nucleotide sequence ID" value="XM_043271767.1"/>
</dbReference>
<dbReference type="AlphaFoldDB" id="A0A9P3C3D9"/>
<comment type="caution">
    <text evidence="1">The sequence shown here is derived from an EMBL/GenBank/DDBJ whole genome shotgun (WGS) entry which is preliminary data.</text>
</comment>
<reference evidence="1 2" key="1">
    <citation type="submission" date="2021-02" db="EMBL/GenBank/DDBJ databases">
        <title>Pan-genome distribution and transcriptional activeness of fungal secondary metabolism genes in Aspergillus section Fumigati.</title>
        <authorList>
            <person name="Takahashi H."/>
            <person name="Umemura M."/>
            <person name="Ninomiya A."/>
            <person name="Kusuya Y."/>
            <person name="Urayama S."/>
            <person name="Shimizu M."/>
            <person name="Watanabe A."/>
            <person name="Kamei K."/>
            <person name="Yaguchi T."/>
            <person name="Hagiwara D."/>
        </authorList>
    </citation>
    <scope>NUCLEOTIDE SEQUENCE [LARGE SCALE GENOMIC DNA]</scope>
    <source>
        <strain evidence="1 2">IFM 47045</strain>
    </source>
</reference>